<dbReference type="InterPro" id="IPR058649">
    <property type="entry name" value="CzcB_C"/>
</dbReference>
<dbReference type="InterPro" id="IPR058792">
    <property type="entry name" value="Beta-barrel_RND_2"/>
</dbReference>
<dbReference type="SUPFAM" id="SSF111369">
    <property type="entry name" value="HlyD-like secretion proteins"/>
    <property type="match status" value="1"/>
</dbReference>
<dbReference type="GO" id="GO:0060003">
    <property type="term" value="P:copper ion export"/>
    <property type="evidence" value="ECO:0007669"/>
    <property type="project" value="TreeGrafter"/>
</dbReference>
<dbReference type="GO" id="GO:0015679">
    <property type="term" value="P:plasma membrane copper ion transport"/>
    <property type="evidence" value="ECO:0007669"/>
    <property type="project" value="TreeGrafter"/>
</dbReference>
<feature type="domain" description="CzcB-like C-terminal circularly permuted SH3-like" evidence="7">
    <location>
        <begin position="374"/>
        <end position="430"/>
    </location>
</feature>
<organism evidence="8 9">
    <name type="scientific">Derxia gummosa DSM 723</name>
    <dbReference type="NCBI Taxonomy" id="1121388"/>
    <lineage>
        <taxon>Bacteria</taxon>
        <taxon>Pseudomonadati</taxon>
        <taxon>Pseudomonadota</taxon>
        <taxon>Betaproteobacteria</taxon>
        <taxon>Burkholderiales</taxon>
        <taxon>Alcaligenaceae</taxon>
        <taxon>Derxia</taxon>
    </lineage>
</organism>
<dbReference type="RefSeq" id="WP_051378137.1">
    <property type="nucleotide sequence ID" value="NZ_AXWS01000007.1"/>
</dbReference>
<evidence type="ECO:0000259" key="7">
    <source>
        <dbReference type="Pfam" id="PF25975"/>
    </source>
</evidence>
<dbReference type="OrthoDB" id="9768185at2"/>
<evidence type="ECO:0000313" key="8">
    <source>
        <dbReference type="Proteomes" id="UP000675920"/>
    </source>
</evidence>
<sequence>MSHVIRHFPLGRVAAAVVLAVLALAGCQREAAAPVGIADANAAQTEGTPGAGQAGAGNAGAAQPAAGAASSAAGLPPGATDAGPDAPHAPGAHDPAVPQNRVVSLVLPPDAPQRAFLRIAPAEALPAPLCAALNARVALDETRTARVSAAIAGRVTQIGADLGGSVKAGQALAVIDAPDLGSARADLAKARSDENRKRLDRERAERLFEAGVIAKRDLESAVADHEQARAESRRAELRAANLGAAGAGDGEQYTLRSPVAGVVTDRRINPGQEVRPDLPDALFTVSDLGRLWIVADLPERDIARAHVGGRAVVEADAWPGVRFDAKVERISPVLDPATRRIRIIASVGNADGRLRPEMFARLMLVGDGSSTAIRLPATAVVTEGLYAHVFVDDGSRLVRRRVEVALRDGDNVWITSGINAGEHVVTEGTLLVQSELAGDK</sequence>
<feature type="region of interest" description="Disordered" evidence="3">
    <location>
        <begin position="46"/>
        <end position="96"/>
    </location>
</feature>
<feature type="compositionally biased region" description="Gly residues" evidence="3">
    <location>
        <begin position="49"/>
        <end position="58"/>
    </location>
</feature>
<dbReference type="Gene3D" id="2.40.50.100">
    <property type="match status" value="1"/>
</dbReference>
<evidence type="ECO:0000256" key="3">
    <source>
        <dbReference type="SAM" id="MobiDB-lite"/>
    </source>
</evidence>
<accession>A0A8B6X8A9</accession>
<dbReference type="Pfam" id="PF25954">
    <property type="entry name" value="Beta-barrel_RND_2"/>
    <property type="match status" value="1"/>
</dbReference>
<dbReference type="GO" id="GO:0016020">
    <property type="term" value="C:membrane"/>
    <property type="evidence" value="ECO:0007669"/>
    <property type="project" value="InterPro"/>
</dbReference>
<evidence type="ECO:0000256" key="2">
    <source>
        <dbReference type="ARBA" id="ARBA00022448"/>
    </source>
</evidence>
<dbReference type="GO" id="GO:0030288">
    <property type="term" value="C:outer membrane-bounded periplasmic space"/>
    <property type="evidence" value="ECO:0007669"/>
    <property type="project" value="TreeGrafter"/>
</dbReference>
<feature type="compositionally biased region" description="Low complexity" evidence="3">
    <location>
        <begin position="59"/>
        <end position="96"/>
    </location>
</feature>
<dbReference type="PROSITE" id="PS51257">
    <property type="entry name" value="PROKAR_LIPOPROTEIN"/>
    <property type="match status" value="1"/>
</dbReference>
<dbReference type="InterPro" id="IPR006143">
    <property type="entry name" value="RND_pump_MFP"/>
</dbReference>
<dbReference type="InterPro" id="IPR051909">
    <property type="entry name" value="MFP_Cation_Efflux"/>
</dbReference>
<comment type="similarity">
    <text evidence="1">Belongs to the membrane fusion protein (MFP) (TC 8.A.1) family.</text>
</comment>
<evidence type="ECO:0000313" key="9">
    <source>
        <dbReference type="RefSeq" id="WP_051378137.1"/>
    </source>
</evidence>
<dbReference type="Proteomes" id="UP000675920">
    <property type="component" value="Unplaced"/>
</dbReference>
<feature type="chain" id="PRO_5034264319" evidence="4">
    <location>
        <begin position="26"/>
        <end position="440"/>
    </location>
</feature>
<keyword evidence="2" id="KW-0813">Transport</keyword>
<reference evidence="9" key="1">
    <citation type="journal article" date="2020" name="Future Microbiol.">
        <title>RND efflux pumps in Gram-negative bacteria; regulation, structure and role in antibiotic resistance.</title>
        <authorList>
            <person name="Colclough A.L."/>
            <person name="Alav I."/>
            <person name="Whittle E.E."/>
            <person name="Pugh H.L."/>
            <person name="Darby E.M."/>
            <person name="Legood S.W."/>
            <person name="McNeil H.E."/>
            <person name="Blair J.M."/>
        </authorList>
    </citation>
    <scope>NUCLEOTIDE SEQUENCE</scope>
</reference>
<dbReference type="Gene3D" id="2.40.30.170">
    <property type="match status" value="1"/>
</dbReference>
<evidence type="ECO:0000259" key="5">
    <source>
        <dbReference type="Pfam" id="PF25954"/>
    </source>
</evidence>
<feature type="domain" description="CzcB-like barrel-sandwich hybrid" evidence="6">
    <location>
        <begin position="143"/>
        <end position="287"/>
    </location>
</feature>
<dbReference type="Pfam" id="PF25973">
    <property type="entry name" value="BSH_CzcB"/>
    <property type="match status" value="1"/>
</dbReference>
<dbReference type="PANTHER" id="PTHR30097">
    <property type="entry name" value="CATION EFFLUX SYSTEM PROTEIN CUSB"/>
    <property type="match status" value="1"/>
</dbReference>
<reference evidence="9" key="2">
    <citation type="submission" date="2025-08" db="UniProtKB">
        <authorList>
            <consortium name="RefSeq"/>
        </authorList>
    </citation>
    <scope>IDENTIFICATION</scope>
</reference>
<dbReference type="PANTHER" id="PTHR30097:SF4">
    <property type="entry name" value="SLR6042 PROTEIN"/>
    <property type="match status" value="1"/>
</dbReference>
<keyword evidence="8" id="KW-1185">Reference proteome</keyword>
<dbReference type="InterPro" id="IPR058647">
    <property type="entry name" value="BSH_CzcB-like"/>
</dbReference>
<dbReference type="GO" id="GO:0046914">
    <property type="term" value="F:transition metal ion binding"/>
    <property type="evidence" value="ECO:0007669"/>
    <property type="project" value="TreeGrafter"/>
</dbReference>
<feature type="domain" description="CusB-like beta-barrel" evidence="5">
    <location>
        <begin position="291"/>
        <end position="366"/>
    </location>
</feature>
<proteinExistence type="inferred from homology"/>
<evidence type="ECO:0000256" key="4">
    <source>
        <dbReference type="SAM" id="SignalP"/>
    </source>
</evidence>
<dbReference type="NCBIfam" id="TIGR01730">
    <property type="entry name" value="RND_mfp"/>
    <property type="match status" value="1"/>
</dbReference>
<evidence type="ECO:0000256" key="1">
    <source>
        <dbReference type="ARBA" id="ARBA00009477"/>
    </source>
</evidence>
<name>A0A8B6X8A9_9BURK</name>
<protein>
    <submittedName>
        <fullName evidence="9">Efflux RND transporter periplasmic adaptor subunit</fullName>
    </submittedName>
</protein>
<keyword evidence="4" id="KW-0732">Signal</keyword>
<dbReference type="Gene3D" id="1.10.287.470">
    <property type="entry name" value="Helix hairpin bin"/>
    <property type="match status" value="1"/>
</dbReference>
<dbReference type="Gene3D" id="2.40.420.20">
    <property type="match status" value="1"/>
</dbReference>
<dbReference type="AlphaFoldDB" id="A0A8B6X8A9"/>
<feature type="signal peptide" evidence="4">
    <location>
        <begin position="1"/>
        <end position="25"/>
    </location>
</feature>
<dbReference type="GO" id="GO:0022857">
    <property type="term" value="F:transmembrane transporter activity"/>
    <property type="evidence" value="ECO:0007669"/>
    <property type="project" value="InterPro"/>
</dbReference>
<dbReference type="FunFam" id="2.40.30.170:FF:000010">
    <property type="entry name" value="Efflux RND transporter periplasmic adaptor subunit"/>
    <property type="match status" value="1"/>
</dbReference>
<evidence type="ECO:0000259" key="6">
    <source>
        <dbReference type="Pfam" id="PF25973"/>
    </source>
</evidence>
<dbReference type="Pfam" id="PF25975">
    <property type="entry name" value="CzcB_C"/>
    <property type="match status" value="1"/>
</dbReference>